<feature type="chain" id="PRO_5005513678" evidence="2">
    <location>
        <begin position="43"/>
        <end position="165"/>
    </location>
</feature>
<reference evidence="3 4" key="2">
    <citation type="journal article" date="2016" name="Science">
        <title>A bacterium that degrades and assimilates poly(ethylene terephthalate).</title>
        <authorList>
            <person name="Yoshida S."/>
            <person name="Hiraga K."/>
            <person name="Takehana T."/>
            <person name="Taniguchi I."/>
            <person name="Yamaji H."/>
            <person name="Maeda Y."/>
            <person name="Toyohara K."/>
            <person name="Miyamoto K."/>
            <person name="Kimura Y."/>
            <person name="Oda K."/>
        </authorList>
    </citation>
    <scope>NUCLEOTIDE SEQUENCE [LARGE SCALE GENOMIC DNA]</scope>
    <source>
        <strain evidence="4">NBRC 110686 / TISTR 2288 / 201-F6</strain>
    </source>
</reference>
<proteinExistence type="predicted"/>
<feature type="compositionally biased region" description="Basic and acidic residues" evidence="1">
    <location>
        <begin position="80"/>
        <end position="89"/>
    </location>
</feature>
<gene>
    <name evidence="3" type="ORF">ISF6_3061</name>
</gene>
<sequence length="165" mass="16650">MHPTLSCHRHPPIDRPGRPHRARHWLCTAVLAVGATAAAAWAGPPADAAAPVGPAAAAAASSAASAVTRPMPRPATPEQAARRAERPGELRPAQPVVPQIRLQAGPAAPAPAAAPPQAPGAAVPAGVIVPRGGIDDALARCRAATDPAERERCVEELSVRGRPAG</sequence>
<dbReference type="RefSeq" id="WP_054021158.1">
    <property type="nucleotide sequence ID" value="NZ_BBYR01000044.1"/>
</dbReference>
<dbReference type="GO" id="GO:0003743">
    <property type="term" value="F:translation initiation factor activity"/>
    <property type="evidence" value="ECO:0007669"/>
    <property type="project" value="UniProtKB-KW"/>
</dbReference>
<evidence type="ECO:0000313" key="4">
    <source>
        <dbReference type="Proteomes" id="UP000037660"/>
    </source>
</evidence>
<accession>A0A0K8P3Q6</accession>
<evidence type="ECO:0000313" key="3">
    <source>
        <dbReference type="EMBL" id="GAP37206.1"/>
    </source>
</evidence>
<name>A0A0K8P3Q6_PISS1</name>
<keyword evidence="4" id="KW-1185">Reference proteome</keyword>
<evidence type="ECO:0000256" key="1">
    <source>
        <dbReference type="SAM" id="MobiDB-lite"/>
    </source>
</evidence>
<feature type="region of interest" description="Disordered" evidence="1">
    <location>
        <begin position="59"/>
        <end position="97"/>
    </location>
</feature>
<dbReference type="Proteomes" id="UP000037660">
    <property type="component" value="Unassembled WGS sequence"/>
</dbReference>
<keyword evidence="3" id="KW-0648">Protein biosynthesis</keyword>
<feature type="signal peptide" evidence="2">
    <location>
        <begin position="1"/>
        <end position="42"/>
    </location>
</feature>
<reference evidence="4" key="1">
    <citation type="submission" date="2015-07" db="EMBL/GenBank/DDBJ databases">
        <title>Discovery of a poly(ethylene terephthalate assimilation.</title>
        <authorList>
            <person name="Yoshida S."/>
            <person name="Hiraga K."/>
            <person name="Takehana T."/>
            <person name="Taniguchi I."/>
            <person name="Yamaji H."/>
            <person name="Maeda Y."/>
            <person name="Toyohara K."/>
            <person name="Miyamoto K."/>
            <person name="Kimura Y."/>
            <person name="Oda K."/>
        </authorList>
    </citation>
    <scope>NUCLEOTIDE SEQUENCE [LARGE SCALE GENOMIC DNA]</scope>
    <source>
        <strain evidence="4">NBRC 110686 / TISTR 2288 / 201-F6</strain>
    </source>
</reference>
<dbReference type="AlphaFoldDB" id="A0A0K8P3Q6"/>
<keyword evidence="3" id="KW-0396">Initiation factor</keyword>
<organism evidence="3 4">
    <name type="scientific">Piscinibacter sakaiensis</name>
    <name type="common">Ideonella sakaiensis</name>
    <dbReference type="NCBI Taxonomy" id="1547922"/>
    <lineage>
        <taxon>Bacteria</taxon>
        <taxon>Pseudomonadati</taxon>
        <taxon>Pseudomonadota</taxon>
        <taxon>Betaproteobacteria</taxon>
        <taxon>Burkholderiales</taxon>
        <taxon>Sphaerotilaceae</taxon>
        <taxon>Piscinibacter</taxon>
    </lineage>
</organism>
<keyword evidence="2" id="KW-0732">Signal</keyword>
<protein>
    <submittedName>
        <fullName evidence="3">Translation initiation factor 2</fullName>
    </submittedName>
</protein>
<feature type="region of interest" description="Disordered" evidence="1">
    <location>
        <begin position="1"/>
        <end position="20"/>
    </location>
</feature>
<feature type="compositionally biased region" description="Low complexity" evidence="1">
    <location>
        <begin position="59"/>
        <end position="68"/>
    </location>
</feature>
<comment type="caution">
    <text evidence="3">The sequence shown here is derived from an EMBL/GenBank/DDBJ whole genome shotgun (WGS) entry which is preliminary data.</text>
</comment>
<dbReference type="EMBL" id="BBYR01000044">
    <property type="protein sequence ID" value="GAP37206.1"/>
    <property type="molecule type" value="Genomic_DNA"/>
</dbReference>
<evidence type="ECO:0000256" key="2">
    <source>
        <dbReference type="SAM" id="SignalP"/>
    </source>
</evidence>